<reference evidence="2" key="1">
    <citation type="submission" date="2017-10" db="EMBL/GenBank/DDBJ databases">
        <title>FDA dAtabase for Regulatory Grade micrObial Sequences (FDA-ARGOS): Supporting development and validation of Infectious Disease Dx tests.</title>
        <authorList>
            <person name="Goldberg B."/>
            <person name="Campos J."/>
            <person name="Tallon L."/>
            <person name="Sadzewicz L."/>
            <person name="Ott S."/>
            <person name="Zhao X."/>
            <person name="Nagaraj S."/>
            <person name="Vavikolanu K."/>
            <person name="Aluvathingal J."/>
            <person name="Nadendla S."/>
            <person name="Geyer C."/>
            <person name="Sichtig H."/>
        </authorList>
    </citation>
    <scope>NUCLEOTIDE SEQUENCE [LARGE SCALE GENOMIC DNA]</scope>
    <source>
        <strain evidence="2">FDAARGOS_376</strain>
    </source>
</reference>
<evidence type="ECO:0000313" key="2">
    <source>
        <dbReference type="Proteomes" id="UP000222460"/>
    </source>
</evidence>
<dbReference type="RefSeq" id="WP_098965488.1">
    <property type="nucleotide sequence ID" value="NZ_PDKZ01000002.1"/>
</dbReference>
<comment type="caution">
    <text evidence="1">The sequence shown here is derived from an EMBL/GenBank/DDBJ whole genome shotgun (WGS) entry which is preliminary data.</text>
</comment>
<dbReference type="EMBL" id="PDKZ01000002">
    <property type="protein sequence ID" value="PHH40602.1"/>
    <property type="molecule type" value="Genomic_DNA"/>
</dbReference>
<protein>
    <submittedName>
        <fullName evidence="1">Uncharacterized protein</fullName>
    </submittedName>
</protein>
<dbReference type="Pfam" id="PF13289">
    <property type="entry name" value="SIR2_2"/>
    <property type="match status" value="1"/>
</dbReference>
<name>A0A2C5W8C9_PSEPU</name>
<proteinExistence type="predicted"/>
<sequence length="507" mass="57323">MLIDDIVARIDEGGPKSYYSFETFVLNLLKHHLSLQGKSLEPISDRSSLGDAVAPDGIYDINGPVLFEIKFNPPRDTKVYKDIWAAKVFSYLKQVSPERFPRKIIFISAKPLSKNFKQDMPSGLGVANGAVDVIYWGPEEINKIVSRHRAKASEIVNNLFSLRLEAAVKTPAVDWSAGRKAIIGKLKDSYERGQFSLFLGAGVSSSAGMPNWDNLLNSLFVAYLSQEFDEDNAIDSSDIKELVGRLNKVSESSALMGARYLRKGLAGSSAEANNFVDAITKSLYELRNKKFDIDSRLFRAIAATCMPRRTGARVRSVVNYNFDDLLEKQLAKAGISHRSVYTETEVYDPDELPVYHVHGFLPEDRSNYSLLEKSTLVFSEEGYHHIYTNAYHWSNLVQLNCLRENNCLMIGLSMTDPNLRRLMDISARSLEQNKHFAFMKRLAIDEFCYDTTGMEKKAAIKNLEGAKKFLDTHHALNEDLMMELGVTVIWYEKYDEIPEILEGLIKH</sequence>
<evidence type="ECO:0000313" key="1">
    <source>
        <dbReference type="EMBL" id="PHH40602.1"/>
    </source>
</evidence>
<organism evidence="1 2">
    <name type="scientific">Pseudomonas putida</name>
    <name type="common">Arthrobacter siderocapsulatus</name>
    <dbReference type="NCBI Taxonomy" id="303"/>
    <lineage>
        <taxon>Bacteria</taxon>
        <taxon>Pseudomonadati</taxon>
        <taxon>Pseudomonadota</taxon>
        <taxon>Gammaproteobacteria</taxon>
        <taxon>Pseudomonadales</taxon>
        <taxon>Pseudomonadaceae</taxon>
        <taxon>Pseudomonas</taxon>
    </lineage>
</organism>
<dbReference type="AlphaFoldDB" id="A0A2C5W8C9"/>
<dbReference type="Proteomes" id="UP000222460">
    <property type="component" value="Unassembled WGS sequence"/>
</dbReference>
<accession>A0A2C5W8C9</accession>
<gene>
    <name evidence="1" type="ORF">CRX57_10585</name>
</gene>